<accession>A0A917Y2B5</accession>
<dbReference type="AlphaFoldDB" id="A0A917Y2B5"/>
<protein>
    <submittedName>
        <fullName evidence="2">Uncharacterized protein</fullName>
    </submittedName>
</protein>
<evidence type="ECO:0000313" key="3">
    <source>
        <dbReference type="Proteomes" id="UP000600365"/>
    </source>
</evidence>
<dbReference type="Proteomes" id="UP000600365">
    <property type="component" value="Unassembled WGS sequence"/>
</dbReference>
<name>A0A917Y2B5_9ACTN</name>
<gene>
    <name evidence="2" type="ORF">GCM10011579_034390</name>
</gene>
<comment type="caution">
    <text evidence="2">The sequence shown here is derived from an EMBL/GenBank/DDBJ whole genome shotgun (WGS) entry which is preliminary data.</text>
</comment>
<dbReference type="EMBL" id="BMMM01000005">
    <property type="protein sequence ID" value="GGN64684.1"/>
    <property type="molecule type" value="Genomic_DNA"/>
</dbReference>
<reference evidence="2 3" key="1">
    <citation type="journal article" date="2014" name="Int. J. Syst. Evol. Microbiol.">
        <title>Complete genome sequence of Corynebacterium casei LMG S-19264T (=DSM 44701T), isolated from a smear-ripened cheese.</title>
        <authorList>
            <consortium name="US DOE Joint Genome Institute (JGI-PGF)"/>
            <person name="Walter F."/>
            <person name="Albersmeier A."/>
            <person name="Kalinowski J."/>
            <person name="Ruckert C."/>
        </authorList>
    </citation>
    <scope>NUCLEOTIDE SEQUENCE [LARGE SCALE GENOMIC DNA]</scope>
    <source>
        <strain evidence="2 3">CGMCC 4.7111</strain>
    </source>
</reference>
<evidence type="ECO:0000256" key="1">
    <source>
        <dbReference type="SAM" id="MobiDB-lite"/>
    </source>
</evidence>
<sequence length="42" mass="4486">MGQRPANLRRKGGLGKETPRAETPATQPAAIDPDWNCAFCGC</sequence>
<organism evidence="2 3">
    <name type="scientific">Streptomyces albiflavescens</name>
    <dbReference type="NCBI Taxonomy" id="1623582"/>
    <lineage>
        <taxon>Bacteria</taxon>
        <taxon>Bacillati</taxon>
        <taxon>Actinomycetota</taxon>
        <taxon>Actinomycetes</taxon>
        <taxon>Kitasatosporales</taxon>
        <taxon>Streptomycetaceae</taxon>
        <taxon>Streptomyces</taxon>
    </lineage>
</organism>
<feature type="region of interest" description="Disordered" evidence="1">
    <location>
        <begin position="1"/>
        <end position="28"/>
    </location>
</feature>
<proteinExistence type="predicted"/>
<keyword evidence="3" id="KW-1185">Reference proteome</keyword>
<evidence type="ECO:0000313" key="2">
    <source>
        <dbReference type="EMBL" id="GGN64684.1"/>
    </source>
</evidence>